<feature type="transmembrane region" description="Helical" evidence="13">
    <location>
        <begin position="975"/>
        <end position="997"/>
    </location>
</feature>
<evidence type="ECO:0000256" key="13">
    <source>
        <dbReference type="SAM" id="Phobius"/>
    </source>
</evidence>
<dbReference type="InterPro" id="IPR027417">
    <property type="entry name" value="P-loop_NTPase"/>
</dbReference>
<evidence type="ECO:0000256" key="12">
    <source>
        <dbReference type="SAM" id="MobiDB-lite"/>
    </source>
</evidence>
<gene>
    <name evidence="16" type="ORF">B0T25DRAFT_546285</name>
</gene>
<feature type="domain" description="ABC transporter" evidence="14">
    <location>
        <begin position="613"/>
        <end position="858"/>
    </location>
</feature>
<keyword evidence="10" id="KW-0325">Glycoprotein</keyword>
<evidence type="ECO:0000256" key="10">
    <source>
        <dbReference type="ARBA" id="ARBA00023180"/>
    </source>
</evidence>
<dbReference type="CDD" id="cd18579">
    <property type="entry name" value="ABC_6TM_ABCC_D1"/>
    <property type="match status" value="1"/>
</dbReference>
<dbReference type="InterPro" id="IPR044726">
    <property type="entry name" value="ABCC_6TM_D2"/>
</dbReference>
<dbReference type="Gene3D" id="3.40.50.300">
    <property type="entry name" value="P-loop containing nucleotide triphosphate hydrolases"/>
    <property type="match status" value="2"/>
</dbReference>
<keyword evidence="9 13" id="KW-0472">Membrane</keyword>
<feature type="region of interest" description="Disordered" evidence="12">
    <location>
        <begin position="574"/>
        <end position="596"/>
    </location>
</feature>
<keyword evidence="5 13" id="KW-0812">Transmembrane</keyword>
<dbReference type="SMART" id="SM00382">
    <property type="entry name" value="AAA"/>
    <property type="match status" value="2"/>
</dbReference>
<feature type="transmembrane region" description="Helical" evidence="13">
    <location>
        <begin position="1177"/>
        <end position="1200"/>
    </location>
</feature>
<dbReference type="Gene3D" id="1.20.1560.10">
    <property type="entry name" value="ABC transporter type 1, transmembrane domain"/>
    <property type="match status" value="2"/>
</dbReference>
<evidence type="ECO:0000256" key="9">
    <source>
        <dbReference type="ARBA" id="ARBA00023136"/>
    </source>
</evidence>
<dbReference type="PANTHER" id="PTHR24223">
    <property type="entry name" value="ATP-BINDING CASSETTE SUB-FAMILY C"/>
    <property type="match status" value="1"/>
</dbReference>
<dbReference type="GO" id="GO:0140359">
    <property type="term" value="F:ABC-type transporter activity"/>
    <property type="evidence" value="ECO:0007669"/>
    <property type="project" value="InterPro"/>
</dbReference>
<dbReference type="Proteomes" id="UP001275084">
    <property type="component" value="Unassembled WGS sequence"/>
</dbReference>
<dbReference type="CDD" id="cd03244">
    <property type="entry name" value="ABCC_MRP_domain2"/>
    <property type="match status" value="1"/>
</dbReference>
<sequence length="1519" mass="165703">MACPPSSDRVFGPRVDSRCRSFDFTIQFEDIFFACLPAAVFLLLSLPYIARLALRRPAVWSLRSGLVFAKLSTFTILLATQIAFLAIRVQDHASISSSASLAADILSCAATLAAFILCALTHQHSSRPSTLLSLFLSAAVLLGVPRVRTLWLLSYSPSSPRAAALISATQALTAILLAFESRSVHTTTPGLEKSSSPEQRSSLLTRMTFAWLASTFWTGYRKVMSIEDLPPLDTRLPSDEMCRQLTANWKKYDPRARHALLRACVRTYWVSFGLAVIPRLCVIGFLFAQPFLVGATLRLLERPDADTSHGRGLVGAWALVYLGIAASSSLYGYQNFRSITRLRGGLVAFIYQQTLLTRTAELGEITGVALMGTDVERIVQGLQSFHETWASLVEVGIACWLLEKQLSLACVAPIVLVLVLIAITSRVSVFYSAAQRRWVEKVQERLRVTSAVLGDMKAIKMLGFSRVVLPIVQGFRMDEIKTSRSFRKLLIAVIMLGLSPLNLAPVVTFAVYVITAVHWKNETLLTAQAFTSLALISLLTTPAVGFIQGLPSVMQCVRNLDRIQEYCNYHGGEETRGQDEYDESGPQRGGHVSSTARGDTAIKLAEVRHRGDIQLNGESFAWDSGKATPVLKDLAVSIKRGSITVVIGPIGSGKSSFLNALLGELATVQTSPSSATASGPVDKSRGTRPLAREPMAYCAQQPWLENGTIRQNIVGALPWDWKWYNTVRSACCLDHDLQQLKRDDQTRVGSKGINLSGGQKQRIALARAVYARQKVVLLDDTFSGIDAKTAETVVARLFSREEGLLRNPQTTVVFVTHNRKIATLADTVIVLNAGRIVDVNTPAALLDRVSSKAESLRLEDTGAPLEDEISAGIDSTMAKDTKNEPARHEHSDGEPLDGSNFEEPQDVSLSDIRRKNGELSVYAYYLASAGYIAVALYAIFVTLWVSCIEFSTIWVSWWAEANRAHPNSRVGMYMGVYAMLGALGTVAGCLAAGFAFLPVISNSASRLHLDILTTTLRAPFHFFGSTDSGELLNRFGEDMQLIDMDLPFAAVNYTSTAVACLAQAIILVIFSHSLGIAMPFILAFLYLLQRFYLQTSRQIRLLMIEAKAPLYTHFSEAESPSSSSSSAGSGSSSSRGIAAGAVTIRAFGWEGAYQARAAQLVDQSQRPAYLQSCVQSWLGFVLNMTVATLAVVLVATVVTWRERLDISTGGVGVSLIVLIGLSQTLARLIRTWTVLESSVGAVARVRRFVRETEQEQKEEGEGGLGDEWRGGGGAIEVGNLVAAYRPGADPVLKGISLTVQPGKHLAICGRSGSGKTSLILSLLRMMDIRQGRIVLNGTEISNGSSTVSLPPENIRARINVVPQDPFLLPNTSVRFNIDPFHEVSSDEEIVGALQRVKLWDVVRDQGGLDIDIDALALSAGQKQLLCFARAMVRRKRCNVLVLDEAMSSLDTEAEAIVQDVINVEFKEHTVMAIMHRLTHVRSYNEVALMDAGELVELGAPDELITGDTRFAELYRSHSG</sequence>
<feature type="transmembrane region" description="Helical" evidence="13">
    <location>
        <begin position="312"/>
        <end position="333"/>
    </location>
</feature>
<dbReference type="FunFam" id="3.40.50.300:FF:002145">
    <property type="entry name" value="ABC transporter (MsbA subfamily)"/>
    <property type="match status" value="1"/>
</dbReference>
<comment type="similarity">
    <text evidence="2">Belongs to the ABC transporter superfamily. ABCC family. Conjugate transporter (TC 3.A.1.208) subfamily.</text>
</comment>
<evidence type="ECO:0000256" key="8">
    <source>
        <dbReference type="ARBA" id="ARBA00022989"/>
    </source>
</evidence>
<feature type="transmembrane region" description="Helical" evidence="13">
    <location>
        <begin position="159"/>
        <end position="179"/>
    </location>
</feature>
<dbReference type="Pfam" id="PF00664">
    <property type="entry name" value="ABC_membrane"/>
    <property type="match status" value="1"/>
</dbReference>
<feature type="transmembrane region" description="Helical" evidence="13">
    <location>
        <begin position="1049"/>
        <end position="1070"/>
    </location>
</feature>
<feature type="transmembrane region" description="Helical" evidence="13">
    <location>
        <begin position="922"/>
        <end position="955"/>
    </location>
</feature>
<evidence type="ECO:0000256" key="11">
    <source>
        <dbReference type="ARBA" id="ARBA00059074"/>
    </source>
</evidence>
<evidence type="ECO:0000313" key="17">
    <source>
        <dbReference type="Proteomes" id="UP001275084"/>
    </source>
</evidence>
<comment type="function">
    <text evidence="11">ABC-type transporter; part of the gene cluster that mediates the biosynthesis of the phomopsins, a group of hexapeptide mycotoxins which infects lupins and causes lupinosis disease in livestock.</text>
</comment>
<evidence type="ECO:0000256" key="5">
    <source>
        <dbReference type="ARBA" id="ARBA00022692"/>
    </source>
</evidence>
<keyword evidence="8 13" id="KW-1133">Transmembrane helix</keyword>
<evidence type="ECO:0000256" key="2">
    <source>
        <dbReference type="ARBA" id="ARBA00009726"/>
    </source>
</evidence>
<dbReference type="FunFam" id="1.20.1560.10:FF:000055">
    <property type="entry name" value="ABC multidrug transporter (Eurofung)"/>
    <property type="match status" value="1"/>
</dbReference>
<proteinExistence type="inferred from homology"/>
<name>A0AAJ0HD63_9PEZI</name>
<evidence type="ECO:0000256" key="4">
    <source>
        <dbReference type="ARBA" id="ARBA00022475"/>
    </source>
</evidence>
<dbReference type="InterPro" id="IPR011527">
    <property type="entry name" value="ABC1_TM_dom"/>
</dbReference>
<feature type="domain" description="ABC transporter" evidence="14">
    <location>
        <begin position="1275"/>
        <end position="1516"/>
    </location>
</feature>
<evidence type="ECO:0000256" key="3">
    <source>
        <dbReference type="ARBA" id="ARBA00022448"/>
    </source>
</evidence>
<feature type="region of interest" description="Disordered" evidence="12">
    <location>
        <begin position="869"/>
        <end position="904"/>
    </location>
</feature>
<feature type="transmembrane region" description="Helical" evidence="13">
    <location>
        <begin position="1076"/>
        <end position="1093"/>
    </location>
</feature>
<feature type="transmembrane region" description="Helical" evidence="13">
    <location>
        <begin position="66"/>
        <end position="87"/>
    </location>
</feature>
<dbReference type="Pfam" id="PF00005">
    <property type="entry name" value="ABC_tran"/>
    <property type="match status" value="2"/>
</dbReference>
<dbReference type="PROSITE" id="PS50929">
    <property type="entry name" value="ABC_TM1F"/>
    <property type="match status" value="2"/>
</dbReference>
<dbReference type="InterPro" id="IPR017871">
    <property type="entry name" value="ABC_transporter-like_CS"/>
</dbReference>
<dbReference type="CDD" id="cd03250">
    <property type="entry name" value="ABCC_MRP_domain1"/>
    <property type="match status" value="1"/>
</dbReference>
<dbReference type="InterPro" id="IPR036640">
    <property type="entry name" value="ABC1_TM_sf"/>
</dbReference>
<dbReference type="PROSITE" id="PS50893">
    <property type="entry name" value="ABC_TRANSPORTER_2"/>
    <property type="match status" value="2"/>
</dbReference>
<keyword evidence="7" id="KW-0067">ATP-binding</keyword>
<dbReference type="GO" id="GO:0005886">
    <property type="term" value="C:plasma membrane"/>
    <property type="evidence" value="ECO:0007669"/>
    <property type="project" value="UniProtKB-SubCell"/>
</dbReference>
<evidence type="ECO:0000313" key="16">
    <source>
        <dbReference type="EMBL" id="KAK3348694.1"/>
    </source>
</evidence>
<dbReference type="InterPro" id="IPR003439">
    <property type="entry name" value="ABC_transporter-like_ATP-bd"/>
</dbReference>
<feature type="domain" description="ABC transmembrane type-1" evidence="15">
    <location>
        <begin position="280"/>
        <end position="555"/>
    </location>
</feature>
<feature type="transmembrane region" description="Helical" evidence="13">
    <location>
        <begin position="99"/>
        <end position="120"/>
    </location>
</feature>
<dbReference type="PROSITE" id="PS00211">
    <property type="entry name" value="ABC_TRANSPORTER_1"/>
    <property type="match status" value="2"/>
</dbReference>
<dbReference type="PANTHER" id="PTHR24223:SF404">
    <property type="entry name" value="ABC MULTIDRUG TRANSPORTER (EUROFUNG)-RELATED"/>
    <property type="match status" value="1"/>
</dbReference>
<reference evidence="16" key="1">
    <citation type="journal article" date="2023" name="Mol. Phylogenet. Evol.">
        <title>Genome-scale phylogeny and comparative genomics of the fungal order Sordariales.</title>
        <authorList>
            <person name="Hensen N."/>
            <person name="Bonometti L."/>
            <person name="Westerberg I."/>
            <person name="Brannstrom I.O."/>
            <person name="Guillou S."/>
            <person name="Cros-Aarteil S."/>
            <person name="Calhoun S."/>
            <person name="Haridas S."/>
            <person name="Kuo A."/>
            <person name="Mondo S."/>
            <person name="Pangilinan J."/>
            <person name="Riley R."/>
            <person name="LaButti K."/>
            <person name="Andreopoulos B."/>
            <person name="Lipzen A."/>
            <person name="Chen C."/>
            <person name="Yan M."/>
            <person name="Daum C."/>
            <person name="Ng V."/>
            <person name="Clum A."/>
            <person name="Steindorff A."/>
            <person name="Ohm R.A."/>
            <person name="Martin F."/>
            <person name="Silar P."/>
            <person name="Natvig D.O."/>
            <person name="Lalanne C."/>
            <person name="Gautier V."/>
            <person name="Ament-Velasquez S.L."/>
            <person name="Kruys A."/>
            <person name="Hutchinson M.I."/>
            <person name="Powell A.J."/>
            <person name="Barry K."/>
            <person name="Miller A.N."/>
            <person name="Grigoriev I.V."/>
            <person name="Debuchy R."/>
            <person name="Gladieux P."/>
            <person name="Hiltunen Thoren M."/>
            <person name="Johannesson H."/>
        </authorList>
    </citation>
    <scope>NUCLEOTIDE SEQUENCE</scope>
    <source>
        <strain evidence="16">CBS 955.72</strain>
    </source>
</reference>
<dbReference type="EMBL" id="JAUIQD010000005">
    <property type="protein sequence ID" value="KAK3348694.1"/>
    <property type="molecule type" value="Genomic_DNA"/>
</dbReference>
<comment type="subcellular location">
    <subcellularLocation>
        <location evidence="1">Cell membrane</location>
        <topology evidence="1">Multi-pass membrane protein</topology>
    </subcellularLocation>
</comment>
<feature type="transmembrane region" description="Helical" evidence="13">
    <location>
        <begin position="267"/>
        <end position="292"/>
    </location>
</feature>
<evidence type="ECO:0000259" key="14">
    <source>
        <dbReference type="PROSITE" id="PS50893"/>
    </source>
</evidence>
<dbReference type="SUPFAM" id="SSF90123">
    <property type="entry name" value="ABC transporter transmembrane region"/>
    <property type="match status" value="2"/>
</dbReference>
<keyword evidence="3" id="KW-0813">Transport</keyword>
<feature type="transmembrane region" description="Helical" evidence="13">
    <location>
        <begin position="132"/>
        <end position="153"/>
    </location>
</feature>
<accession>A0AAJ0HD63</accession>
<protein>
    <submittedName>
        <fullName evidence="16">ABC transporter</fullName>
    </submittedName>
</protein>
<comment type="caution">
    <text evidence="16">The sequence shown here is derived from an EMBL/GenBank/DDBJ whole genome shotgun (WGS) entry which is preliminary data.</text>
</comment>
<dbReference type="InterPro" id="IPR050173">
    <property type="entry name" value="ABC_transporter_C-like"/>
</dbReference>
<keyword evidence="6" id="KW-0547">Nucleotide-binding</keyword>
<evidence type="ECO:0000256" key="7">
    <source>
        <dbReference type="ARBA" id="ARBA00022840"/>
    </source>
</evidence>
<feature type="transmembrane region" description="Helical" evidence="13">
    <location>
        <begin position="489"/>
        <end position="515"/>
    </location>
</feature>
<dbReference type="SUPFAM" id="SSF52540">
    <property type="entry name" value="P-loop containing nucleoside triphosphate hydrolases"/>
    <property type="match status" value="2"/>
</dbReference>
<dbReference type="FunFam" id="1.20.1560.10:FF:000066">
    <property type="entry name" value="ABC multidrug transporter (Eurofung)"/>
    <property type="match status" value="1"/>
</dbReference>
<dbReference type="CDD" id="cd18580">
    <property type="entry name" value="ABC_6TM_ABCC_D2"/>
    <property type="match status" value="1"/>
</dbReference>
<reference evidence="16" key="2">
    <citation type="submission" date="2023-06" db="EMBL/GenBank/DDBJ databases">
        <authorList>
            <consortium name="Lawrence Berkeley National Laboratory"/>
            <person name="Haridas S."/>
            <person name="Hensen N."/>
            <person name="Bonometti L."/>
            <person name="Westerberg I."/>
            <person name="Brannstrom I.O."/>
            <person name="Guillou S."/>
            <person name="Cros-Aarteil S."/>
            <person name="Calhoun S."/>
            <person name="Kuo A."/>
            <person name="Mondo S."/>
            <person name="Pangilinan J."/>
            <person name="Riley R."/>
            <person name="Labutti K."/>
            <person name="Andreopoulos B."/>
            <person name="Lipzen A."/>
            <person name="Chen C."/>
            <person name="Yanf M."/>
            <person name="Daum C."/>
            <person name="Ng V."/>
            <person name="Clum A."/>
            <person name="Steindorff A."/>
            <person name="Ohm R."/>
            <person name="Martin F."/>
            <person name="Silar P."/>
            <person name="Natvig D."/>
            <person name="Lalanne C."/>
            <person name="Gautier V."/>
            <person name="Ament-Velasquez S.L."/>
            <person name="Kruys A."/>
            <person name="Hutchinson M.I."/>
            <person name="Powell A.J."/>
            <person name="Barry K."/>
            <person name="Miller A.N."/>
            <person name="Grigoriev I.V."/>
            <person name="Debuchy R."/>
            <person name="Gladieux P."/>
            <person name="Thoren M.H."/>
            <person name="Johannesson H."/>
        </authorList>
    </citation>
    <scope>NUCLEOTIDE SEQUENCE</scope>
    <source>
        <strain evidence="16">CBS 955.72</strain>
    </source>
</reference>
<feature type="domain" description="ABC transmembrane type-1" evidence="15">
    <location>
        <begin position="932"/>
        <end position="1237"/>
    </location>
</feature>
<dbReference type="Pfam" id="PF24357">
    <property type="entry name" value="TMD0_ABC"/>
    <property type="match status" value="1"/>
</dbReference>
<dbReference type="GO" id="GO:0016887">
    <property type="term" value="F:ATP hydrolysis activity"/>
    <property type="evidence" value="ECO:0007669"/>
    <property type="project" value="InterPro"/>
</dbReference>
<keyword evidence="4" id="KW-1003">Cell membrane</keyword>
<evidence type="ECO:0000256" key="6">
    <source>
        <dbReference type="ARBA" id="ARBA00022741"/>
    </source>
</evidence>
<evidence type="ECO:0000256" key="1">
    <source>
        <dbReference type="ARBA" id="ARBA00004651"/>
    </source>
</evidence>
<dbReference type="InterPro" id="IPR044746">
    <property type="entry name" value="ABCC_6TM_D1"/>
</dbReference>
<feature type="transmembrane region" description="Helical" evidence="13">
    <location>
        <begin position="31"/>
        <end position="54"/>
    </location>
</feature>
<feature type="transmembrane region" description="Helical" evidence="13">
    <location>
        <begin position="527"/>
        <end position="550"/>
    </location>
</feature>
<keyword evidence="17" id="KW-1185">Reference proteome</keyword>
<dbReference type="GO" id="GO:0005524">
    <property type="term" value="F:ATP binding"/>
    <property type="evidence" value="ECO:0007669"/>
    <property type="project" value="UniProtKB-KW"/>
</dbReference>
<feature type="compositionally biased region" description="Basic and acidic residues" evidence="12">
    <location>
        <begin position="877"/>
        <end position="893"/>
    </location>
</feature>
<organism evidence="16 17">
    <name type="scientific">Lasiosphaeria hispida</name>
    <dbReference type="NCBI Taxonomy" id="260671"/>
    <lineage>
        <taxon>Eukaryota</taxon>
        <taxon>Fungi</taxon>
        <taxon>Dikarya</taxon>
        <taxon>Ascomycota</taxon>
        <taxon>Pezizomycotina</taxon>
        <taxon>Sordariomycetes</taxon>
        <taxon>Sordariomycetidae</taxon>
        <taxon>Sordariales</taxon>
        <taxon>Lasiosphaeriaceae</taxon>
        <taxon>Lasiosphaeria</taxon>
    </lineage>
</organism>
<dbReference type="InterPro" id="IPR003593">
    <property type="entry name" value="AAA+_ATPase"/>
</dbReference>
<evidence type="ECO:0000259" key="15">
    <source>
        <dbReference type="PROSITE" id="PS50929"/>
    </source>
</evidence>
<dbReference type="InterPro" id="IPR056227">
    <property type="entry name" value="TMD0_ABC"/>
</dbReference>